<sequence length="123" mass="13719">MNLNLHSEAREFTVKVTSGNDMEFKGRRERTGEVAWGHVVKALGTGVALMKEIPITAPSNGRAQLSLVFYASARGIFVAHGPEDFQWRSPAGRQRDFCGRRSGFAIASARQLFVGSERDWFPY</sequence>
<dbReference type="Proteomes" id="UP001266305">
    <property type="component" value="Unassembled WGS sequence"/>
</dbReference>
<organism evidence="1 2">
    <name type="scientific">Saguinus oedipus</name>
    <name type="common">Cotton-top tamarin</name>
    <name type="synonym">Oedipomidas oedipus</name>
    <dbReference type="NCBI Taxonomy" id="9490"/>
    <lineage>
        <taxon>Eukaryota</taxon>
        <taxon>Metazoa</taxon>
        <taxon>Chordata</taxon>
        <taxon>Craniata</taxon>
        <taxon>Vertebrata</taxon>
        <taxon>Euteleostomi</taxon>
        <taxon>Mammalia</taxon>
        <taxon>Eutheria</taxon>
        <taxon>Euarchontoglires</taxon>
        <taxon>Primates</taxon>
        <taxon>Haplorrhini</taxon>
        <taxon>Platyrrhini</taxon>
        <taxon>Cebidae</taxon>
        <taxon>Callitrichinae</taxon>
        <taxon>Saguinus</taxon>
    </lineage>
</organism>
<name>A0ABQ9UFI5_SAGOE</name>
<evidence type="ECO:0000313" key="1">
    <source>
        <dbReference type="EMBL" id="KAK2095837.1"/>
    </source>
</evidence>
<protein>
    <submittedName>
        <fullName evidence="1">Uncharacterized protein</fullName>
    </submittedName>
</protein>
<comment type="caution">
    <text evidence="1">The sequence shown here is derived from an EMBL/GenBank/DDBJ whole genome shotgun (WGS) entry which is preliminary data.</text>
</comment>
<reference evidence="1 2" key="1">
    <citation type="submission" date="2023-05" db="EMBL/GenBank/DDBJ databases">
        <title>B98-5 Cell Line De Novo Hybrid Assembly: An Optical Mapping Approach.</title>
        <authorList>
            <person name="Kananen K."/>
            <person name="Auerbach J.A."/>
            <person name="Kautto E."/>
            <person name="Blachly J.S."/>
        </authorList>
    </citation>
    <scope>NUCLEOTIDE SEQUENCE [LARGE SCALE GENOMIC DNA]</scope>
    <source>
        <strain evidence="1">B95-8</strain>
        <tissue evidence="1">Cell line</tissue>
    </source>
</reference>
<accession>A0ABQ9UFI5</accession>
<keyword evidence="2" id="KW-1185">Reference proteome</keyword>
<dbReference type="EMBL" id="JASSZA010000012">
    <property type="protein sequence ID" value="KAK2095837.1"/>
    <property type="molecule type" value="Genomic_DNA"/>
</dbReference>
<evidence type="ECO:0000313" key="2">
    <source>
        <dbReference type="Proteomes" id="UP001266305"/>
    </source>
</evidence>
<gene>
    <name evidence="1" type="ORF">P7K49_024871</name>
</gene>
<proteinExistence type="predicted"/>